<dbReference type="InterPro" id="IPR045279">
    <property type="entry name" value="ARR-like"/>
</dbReference>
<organism evidence="2 3">
    <name type="scientific">Papaver atlanticum</name>
    <dbReference type="NCBI Taxonomy" id="357466"/>
    <lineage>
        <taxon>Eukaryota</taxon>
        <taxon>Viridiplantae</taxon>
        <taxon>Streptophyta</taxon>
        <taxon>Embryophyta</taxon>
        <taxon>Tracheophyta</taxon>
        <taxon>Spermatophyta</taxon>
        <taxon>Magnoliopsida</taxon>
        <taxon>Ranunculales</taxon>
        <taxon>Papaveraceae</taxon>
        <taxon>Papaveroideae</taxon>
        <taxon>Papaver</taxon>
    </lineage>
</organism>
<evidence type="ECO:0000313" key="3">
    <source>
        <dbReference type="Proteomes" id="UP001202328"/>
    </source>
</evidence>
<dbReference type="Gene3D" id="1.10.10.60">
    <property type="entry name" value="Homeodomain-like"/>
    <property type="match status" value="1"/>
</dbReference>
<name>A0AAD4SV56_9MAGN</name>
<evidence type="ECO:0008006" key="4">
    <source>
        <dbReference type="Google" id="ProtNLM"/>
    </source>
</evidence>
<dbReference type="InterPro" id="IPR009057">
    <property type="entry name" value="Homeodomain-like_sf"/>
</dbReference>
<proteinExistence type="predicted"/>
<dbReference type="PANTHER" id="PTHR43874">
    <property type="entry name" value="TWO-COMPONENT RESPONSE REGULATOR"/>
    <property type="match status" value="1"/>
</dbReference>
<evidence type="ECO:0000313" key="2">
    <source>
        <dbReference type="EMBL" id="KAI3924899.1"/>
    </source>
</evidence>
<keyword evidence="3" id="KW-1185">Reference proteome</keyword>
<protein>
    <recommendedName>
        <fullName evidence="4">Response regulatory domain-containing protein</fullName>
    </recommendedName>
</protein>
<gene>
    <name evidence="2" type="ORF">MKW98_031150</name>
</gene>
<sequence>MVSSSGIIEEYPSGFKGLSVMDKSKCSKECSSKVSSVSIDSLISTINNEKGYPVGTMCSSASEALSMLQDKNHKFDIILMAYPVNDMEEFKQIQQLAMETDLPIRYLLPKDTSSFDVKIMNDVLGEFFSKLSKPICLRSVQCLWFPVAKKREEYIRKLVKAELIDRWEGSMISKLLYSRWGDEEQREDHMDVKVKEEYASFYLNGKHNFPWMASKLHEQFVTAVYQLGTQKADAAKIFERMNSPVGLTRKQVAIHLEEFRFLRENFAREHPSKMPFNEVAETLCSRSRVFPGVRNLWRTYCGSYYA</sequence>
<evidence type="ECO:0000256" key="1">
    <source>
        <dbReference type="ARBA" id="ARBA00023012"/>
    </source>
</evidence>
<comment type="caution">
    <text evidence="2">The sequence shown here is derived from an EMBL/GenBank/DDBJ whole genome shotgun (WGS) entry which is preliminary data.</text>
</comment>
<dbReference type="GO" id="GO:0009736">
    <property type="term" value="P:cytokinin-activated signaling pathway"/>
    <property type="evidence" value="ECO:0007669"/>
    <property type="project" value="InterPro"/>
</dbReference>
<dbReference type="GO" id="GO:0000160">
    <property type="term" value="P:phosphorelay signal transduction system"/>
    <property type="evidence" value="ECO:0007669"/>
    <property type="project" value="UniProtKB-KW"/>
</dbReference>
<dbReference type="EMBL" id="JAJJMB010008256">
    <property type="protein sequence ID" value="KAI3924899.1"/>
    <property type="molecule type" value="Genomic_DNA"/>
</dbReference>
<dbReference type="SUPFAM" id="SSF46689">
    <property type="entry name" value="Homeodomain-like"/>
    <property type="match status" value="1"/>
</dbReference>
<dbReference type="AlphaFoldDB" id="A0AAD4SV56"/>
<reference evidence="2" key="1">
    <citation type="submission" date="2022-04" db="EMBL/GenBank/DDBJ databases">
        <title>A functionally conserved STORR gene fusion in Papaver species that diverged 16.8 million years ago.</title>
        <authorList>
            <person name="Catania T."/>
        </authorList>
    </citation>
    <scope>NUCLEOTIDE SEQUENCE</scope>
    <source>
        <strain evidence="2">S-188037</strain>
    </source>
</reference>
<dbReference type="PANTHER" id="PTHR43874:SF67">
    <property type="entry name" value="TWO-COMPONENT RESPONSE REGULATOR ARR2"/>
    <property type="match status" value="1"/>
</dbReference>
<keyword evidence="1" id="KW-0902">Two-component regulatory system</keyword>
<dbReference type="Proteomes" id="UP001202328">
    <property type="component" value="Unassembled WGS sequence"/>
</dbReference>
<accession>A0AAD4SV56</accession>